<gene>
    <name evidence="3" type="ORF">N5D93_09635</name>
</gene>
<keyword evidence="2" id="KW-0732">Signal</keyword>
<comment type="caution">
    <text evidence="3">The sequence shown here is derived from an EMBL/GenBank/DDBJ whole genome shotgun (WGS) entry which is preliminary data.</text>
</comment>
<dbReference type="PIRSF" id="PIRSF017082">
    <property type="entry name" value="YflP"/>
    <property type="match status" value="1"/>
</dbReference>
<dbReference type="RefSeq" id="WP_279994981.1">
    <property type="nucleotide sequence ID" value="NZ_JAOCDZ010000005.1"/>
</dbReference>
<evidence type="ECO:0000313" key="4">
    <source>
        <dbReference type="Proteomes" id="UP001161094"/>
    </source>
</evidence>
<dbReference type="Proteomes" id="UP001161094">
    <property type="component" value="Unassembled WGS sequence"/>
</dbReference>
<protein>
    <submittedName>
        <fullName evidence="3">Tripartite tricarboxylate transporter substrate binding protein</fullName>
    </submittedName>
</protein>
<reference evidence="3" key="1">
    <citation type="submission" date="2022-09" db="EMBL/GenBank/DDBJ databases">
        <title>Intensive care unit water sources are persistently colonized with multi-drug resistant bacteria and are the site of extensive horizontal gene transfer of antibiotic resistance genes.</title>
        <authorList>
            <person name="Diorio-Toth L."/>
        </authorList>
    </citation>
    <scope>NUCLEOTIDE SEQUENCE</scope>
    <source>
        <strain evidence="3">GD03843</strain>
    </source>
</reference>
<accession>A0AA42IZ11</accession>
<sequence>MTRTPIQRWRTLATQEASMIKFSLFCTALLMAGASVAAQAEYPTRPIRLIVNSAPAGPVDICARAIATYAGKLLGQTVIVENRPGASGRIGAQAVAKAPPDGYTLLMTLDALLTVNPHVFKGLGDDVISHLEPLSVAGSFGLALTVQPDLGVTTVEEFLRYARSTPLAYSSAGYGSPGNLAFEKLKLATGIEVAHVPFGGSPGAINALLGDQIQVGFLSAAAVQPHIKARKMRALAISSRELDPDLPGVPVMAQLGVESLKDFEAEFAFLVMAPRGMPPDVAAKWDDTLAQVYASPAFQASIASLGMRAPFGGSVEAKSWVNAQIGSWEEVIEKAGITSQ</sequence>
<dbReference type="CDD" id="cd07012">
    <property type="entry name" value="PBP2_Bug_TTT"/>
    <property type="match status" value="1"/>
</dbReference>
<comment type="similarity">
    <text evidence="1">Belongs to the UPF0065 (bug) family.</text>
</comment>
<dbReference type="Gene3D" id="3.40.190.150">
    <property type="entry name" value="Bordetella uptake gene, domain 1"/>
    <property type="match status" value="1"/>
</dbReference>
<dbReference type="EMBL" id="JAOCDZ010000005">
    <property type="protein sequence ID" value="MDH0736068.1"/>
    <property type="molecule type" value="Genomic_DNA"/>
</dbReference>
<organism evidence="3 4">
    <name type="scientific">Achromobacter spanius</name>
    <dbReference type="NCBI Taxonomy" id="217203"/>
    <lineage>
        <taxon>Bacteria</taxon>
        <taxon>Pseudomonadati</taxon>
        <taxon>Pseudomonadota</taxon>
        <taxon>Betaproteobacteria</taxon>
        <taxon>Burkholderiales</taxon>
        <taxon>Alcaligenaceae</taxon>
        <taxon>Achromobacter</taxon>
    </lineage>
</organism>
<dbReference type="InterPro" id="IPR042100">
    <property type="entry name" value="Bug_dom1"/>
</dbReference>
<dbReference type="InterPro" id="IPR005064">
    <property type="entry name" value="BUG"/>
</dbReference>
<dbReference type="PANTHER" id="PTHR42928:SF5">
    <property type="entry name" value="BLR1237 PROTEIN"/>
    <property type="match status" value="1"/>
</dbReference>
<feature type="signal peptide" evidence="2">
    <location>
        <begin position="1"/>
        <end position="37"/>
    </location>
</feature>
<dbReference type="Pfam" id="PF03401">
    <property type="entry name" value="TctC"/>
    <property type="match status" value="1"/>
</dbReference>
<dbReference type="SUPFAM" id="SSF53850">
    <property type="entry name" value="Periplasmic binding protein-like II"/>
    <property type="match status" value="1"/>
</dbReference>
<evidence type="ECO:0000256" key="2">
    <source>
        <dbReference type="SAM" id="SignalP"/>
    </source>
</evidence>
<evidence type="ECO:0000256" key="1">
    <source>
        <dbReference type="ARBA" id="ARBA00006987"/>
    </source>
</evidence>
<dbReference type="AlphaFoldDB" id="A0AA42IZ11"/>
<feature type="chain" id="PRO_5041222100" evidence="2">
    <location>
        <begin position="38"/>
        <end position="340"/>
    </location>
</feature>
<proteinExistence type="inferred from homology"/>
<dbReference type="Gene3D" id="3.40.190.10">
    <property type="entry name" value="Periplasmic binding protein-like II"/>
    <property type="match status" value="1"/>
</dbReference>
<evidence type="ECO:0000313" key="3">
    <source>
        <dbReference type="EMBL" id="MDH0736068.1"/>
    </source>
</evidence>
<name>A0AA42IZ11_9BURK</name>
<dbReference type="PANTHER" id="PTHR42928">
    <property type="entry name" value="TRICARBOXYLATE-BINDING PROTEIN"/>
    <property type="match status" value="1"/>
</dbReference>